<dbReference type="EMBL" id="MCGI01000001">
    <property type="protein sequence ID" value="ODM12734.1"/>
    <property type="molecule type" value="Genomic_DNA"/>
</dbReference>
<dbReference type="Gene3D" id="2.115.10.20">
    <property type="entry name" value="Glycosyl hydrolase domain, family 43"/>
    <property type="match status" value="1"/>
</dbReference>
<name>A0A1E3AC82_9FIRM</name>
<evidence type="ECO:0000313" key="4">
    <source>
        <dbReference type="Proteomes" id="UP000095003"/>
    </source>
</evidence>
<dbReference type="InterPro" id="IPR023296">
    <property type="entry name" value="Glyco_hydro_beta-prop_sf"/>
</dbReference>
<organism evidence="1 3">
    <name type="scientific">Eisenbergiella tayi</name>
    <dbReference type="NCBI Taxonomy" id="1432052"/>
    <lineage>
        <taxon>Bacteria</taxon>
        <taxon>Bacillati</taxon>
        <taxon>Bacillota</taxon>
        <taxon>Clostridia</taxon>
        <taxon>Lachnospirales</taxon>
        <taxon>Lachnospiraceae</taxon>
        <taxon>Eisenbergiella</taxon>
    </lineage>
</organism>
<evidence type="ECO:0008006" key="5">
    <source>
        <dbReference type="Google" id="ProtNLM"/>
    </source>
</evidence>
<proteinExistence type="predicted"/>
<dbReference type="PANTHER" id="PTHR43301:SF3">
    <property type="entry name" value="ARABINAN ENDO-1,5-ALPHA-L-ARABINOSIDASE A-RELATED"/>
    <property type="match status" value="1"/>
</dbReference>
<dbReference type="CDD" id="cd08983">
    <property type="entry name" value="GH43_Bt3655-like"/>
    <property type="match status" value="1"/>
</dbReference>
<dbReference type="PANTHER" id="PTHR43301">
    <property type="entry name" value="ARABINAN ENDO-1,5-ALPHA-L-ARABINOSIDASE"/>
    <property type="match status" value="1"/>
</dbReference>
<comment type="caution">
    <text evidence="1">The sequence shown here is derived from an EMBL/GenBank/DDBJ whole genome shotgun (WGS) entry which is preliminary data.</text>
</comment>
<dbReference type="PATRIC" id="fig|1432052.3.peg.482"/>
<dbReference type="AlphaFoldDB" id="A0A1E3AC82"/>
<accession>A0A1E3AC82</accession>
<evidence type="ECO:0000313" key="3">
    <source>
        <dbReference type="Proteomes" id="UP000094067"/>
    </source>
</evidence>
<evidence type="ECO:0000313" key="2">
    <source>
        <dbReference type="EMBL" id="ODM12734.1"/>
    </source>
</evidence>
<dbReference type="InterPro" id="IPR050727">
    <property type="entry name" value="GH43_arabinanases"/>
</dbReference>
<dbReference type="Proteomes" id="UP000095003">
    <property type="component" value="Unassembled WGS sequence"/>
</dbReference>
<dbReference type="EMBL" id="MCGH01000002">
    <property type="protein sequence ID" value="ODM06209.1"/>
    <property type="molecule type" value="Genomic_DNA"/>
</dbReference>
<protein>
    <recommendedName>
        <fullName evidence="5">1,4-beta-xylanase</fullName>
    </recommendedName>
</protein>
<evidence type="ECO:0000313" key="1">
    <source>
        <dbReference type="EMBL" id="ODM06209.1"/>
    </source>
</evidence>
<dbReference type="Proteomes" id="UP000094067">
    <property type="component" value="Unassembled WGS sequence"/>
</dbReference>
<dbReference type="RefSeq" id="WP_069153402.1">
    <property type="nucleotide sequence ID" value="NZ_DBFYTC010000045.1"/>
</dbReference>
<sequence>MESCTGYLFVHFTGEEKLGEQIYFALSRDGLHWMDLNNGNPVLLSDIGEKGVRDPFILRNPLNGRYVIIATDLRIEAGKGWKAAEEAGSRNLIVWESEDLIHWDGPFSHEVGIPGAGCVWAPEAIWDEVRQEFLVFWASKVREEGEAEARQRIYASHTRDFHTYTKAEKYQEGMNHIIDTTILKAGEYYFRFSKDETVKNIRLEKSKSLDKESFTEVQAPVLNELIGVEGPASFPFNDRKEWCLMVDRFAEGKGYLPLLSDDFGSGCFRIPEEQEYDLGRTKKRHGSVLNLTEEEYCALYEKWGKQQ</sequence>
<dbReference type="SUPFAM" id="SSF75005">
    <property type="entry name" value="Arabinanase/levansucrase/invertase"/>
    <property type="match status" value="1"/>
</dbReference>
<reference evidence="3 4" key="1">
    <citation type="submission" date="2016-07" db="EMBL/GenBank/DDBJ databases">
        <title>Characterization of isolates of Eisenbergiella tayi derived from blood cultures, using whole genome sequencing.</title>
        <authorList>
            <person name="Burdz T."/>
            <person name="Wiebe D."/>
            <person name="Huynh C."/>
            <person name="Bernard K."/>
        </authorList>
    </citation>
    <scope>NUCLEOTIDE SEQUENCE [LARGE SCALE GENOMIC DNA]</scope>
    <source>
        <strain evidence="1 3">NML 110608</strain>
        <strain evidence="2 4">NML 120489</strain>
    </source>
</reference>
<gene>
    <name evidence="2" type="ORF">BEH84_00449</name>
    <name evidence="1" type="ORF">BEI61_02098</name>
</gene>